<reference evidence="3" key="1">
    <citation type="submission" date="2025-08" db="UniProtKB">
        <authorList>
            <consortium name="RefSeq"/>
        </authorList>
    </citation>
    <scope>IDENTIFICATION</scope>
</reference>
<organism evidence="3">
    <name type="scientific">Nicotiana tabacum</name>
    <name type="common">Common tobacco</name>
    <dbReference type="NCBI Taxonomy" id="4097"/>
    <lineage>
        <taxon>Eukaryota</taxon>
        <taxon>Viridiplantae</taxon>
        <taxon>Streptophyta</taxon>
        <taxon>Embryophyta</taxon>
        <taxon>Tracheophyta</taxon>
        <taxon>Spermatophyta</taxon>
        <taxon>Magnoliopsida</taxon>
        <taxon>eudicotyledons</taxon>
        <taxon>Gunneridae</taxon>
        <taxon>Pentapetalae</taxon>
        <taxon>asterids</taxon>
        <taxon>lamiids</taxon>
        <taxon>Solanales</taxon>
        <taxon>Solanaceae</taxon>
        <taxon>Nicotianoideae</taxon>
        <taxon>Nicotianeae</taxon>
        <taxon>Nicotiana</taxon>
    </lineage>
</organism>
<proteinExistence type="predicted"/>
<dbReference type="OrthoDB" id="1688190at2759"/>
<dbReference type="PaxDb" id="4097-A0A1S3Y6W0"/>
<dbReference type="RefSeq" id="XP_016447968.1">
    <property type="nucleotide sequence ID" value="XM_016592482.1"/>
</dbReference>
<name>A0A1S3Y6W0_TOBAC</name>
<feature type="compositionally biased region" description="Low complexity" evidence="1">
    <location>
        <begin position="47"/>
        <end position="67"/>
    </location>
</feature>
<feature type="region of interest" description="Disordered" evidence="1">
    <location>
        <begin position="47"/>
        <end position="92"/>
    </location>
</feature>
<dbReference type="InterPro" id="IPR013103">
    <property type="entry name" value="RVT_2"/>
</dbReference>
<evidence type="ECO:0000313" key="3">
    <source>
        <dbReference type="RefSeq" id="XP_016447968.1"/>
    </source>
</evidence>
<protein>
    <recommendedName>
        <fullName evidence="2">Reverse transcriptase Ty1/copia-type domain-containing protein</fullName>
    </recommendedName>
</protein>
<dbReference type="Pfam" id="PF07727">
    <property type="entry name" value="RVT_2"/>
    <property type="match status" value="1"/>
</dbReference>
<accession>A0A1S3Y6W0</accession>
<evidence type="ECO:0000256" key="1">
    <source>
        <dbReference type="SAM" id="MobiDB-lite"/>
    </source>
</evidence>
<dbReference type="AlphaFoldDB" id="A0A1S3Y6W0"/>
<gene>
    <name evidence="3" type="primary">LOC107773030</name>
</gene>
<dbReference type="KEGG" id="nta:107773030"/>
<feature type="region of interest" description="Disordered" evidence="1">
    <location>
        <begin position="1"/>
        <end position="20"/>
    </location>
</feature>
<evidence type="ECO:0000259" key="2">
    <source>
        <dbReference type="Pfam" id="PF07727"/>
    </source>
</evidence>
<sequence length="196" mass="21742">MALGRNLKLSDEEDDGTMKEATQSRIATLLAISDVALAIYNTDPYRPLSDSSVSPPRSSATRTPLLTYRRRPRPASRTADSRRAPDTAPATDLSPLSPLIALRKGKSTIGYRWVYAVKDCPDGQVDRLKARFVAKRYTQIFGLDYSDTFSLMAKTTSVCGLVVYVDDIVITGNDQNGITELKQHLFGTLRLRIWAD</sequence>
<feature type="domain" description="Reverse transcriptase Ty1/copia-type" evidence="2">
    <location>
        <begin position="99"/>
        <end position="159"/>
    </location>
</feature>
<dbReference type="STRING" id="4097.A0A1S3Y6W0"/>